<evidence type="ECO:0000313" key="2">
    <source>
        <dbReference type="Proteomes" id="UP000829647"/>
    </source>
</evidence>
<gene>
    <name evidence="1" type="ORF">MWH26_15165</name>
</gene>
<accession>A0ABY4J6R4</accession>
<proteinExistence type="predicted"/>
<organism evidence="1 2">
    <name type="scientific">Hymenobacter sublimis</name>
    <dbReference type="NCBI Taxonomy" id="2933777"/>
    <lineage>
        <taxon>Bacteria</taxon>
        <taxon>Pseudomonadati</taxon>
        <taxon>Bacteroidota</taxon>
        <taxon>Cytophagia</taxon>
        <taxon>Cytophagales</taxon>
        <taxon>Hymenobacteraceae</taxon>
        <taxon>Hymenobacter</taxon>
    </lineage>
</organism>
<reference evidence="1 2" key="1">
    <citation type="submission" date="2022-04" db="EMBL/GenBank/DDBJ databases">
        <title>Hymenobacter sp. isolated from the air.</title>
        <authorList>
            <person name="Won M."/>
            <person name="Lee C.-M."/>
            <person name="Woen H.-Y."/>
            <person name="Kwon S.-W."/>
        </authorList>
    </citation>
    <scope>NUCLEOTIDE SEQUENCE [LARGE SCALE GENOMIC DNA]</scope>
    <source>
        <strain evidence="2">5516 S-25</strain>
    </source>
</reference>
<protein>
    <submittedName>
        <fullName evidence="1">Uncharacterized protein</fullName>
    </submittedName>
</protein>
<dbReference type="Proteomes" id="UP000829647">
    <property type="component" value="Chromosome"/>
</dbReference>
<dbReference type="EMBL" id="CP095848">
    <property type="protein sequence ID" value="UPL48520.1"/>
    <property type="molecule type" value="Genomic_DNA"/>
</dbReference>
<dbReference type="RefSeq" id="WP_247974928.1">
    <property type="nucleotide sequence ID" value="NZ_CP095848.1"/>
</dbReference>
<name>A0ABY4J6R4_9BACT</name>
<sequence length="186" mass="20462">MLGLITRTILTILFSLGLYLSTLAQGSITKLDEKNGFKDAKLESDVSSFSHLIDEDCGSSEAGVKCYTRTTDVLKVGTASLDKIQYTFYKNALAVIIVTVKGRENIISFSETLQAAYGAGKRPYEGVNEVEWNGERVKMSGEVKKEEGSKELVLTLTIISKPQIARSKTDRVENRKAAMQKAISEL</sequence>
<evidence type="ECO:0000313" key="1">
    <source>
        <dbReference type="EMBL" id="UPL48520.1"/>
    </source>
</evidence>
<keyword evidence="2" id="KW-1185">Reference proteome</keyword>